<accession>A0A974P3A2</accession>
<dbReference type="EMBL" id="CP068570">
    <property type="protein sequence ID" value="QQZ49913.1"/>
    <property type="molecule type" value="Genomic_DNA"/>
</dbReference>
<name>A0A974P3A2_9CAUL</name>
<protein>
    <submittedName>
        <fullName evidence="1">Uncharacterized protein</fullName>
    </submittedName>
</protein>
<organism evidence="1">
    <name type="scientific">Phenylobacterium glaciei</name>
    <dbReference type="NCBI Taxonomy" id="2803784"/>
    <lineage>
        <taxon>Bacteria</taxon>
        <taxon>Pseudomonadati</taxon>
        <taxon>Pseudomonadota</taxon>
        <taxon>Alphaproteobacteria</taxon>
        <taxon>Caulobacterales</taxon>
        <taxon>Caulobacteraceae</taxon>
        <taxon>Phenylobacterium</taxon>
    </lineage>
</organism>
<sequence length="62" mass="6520">MRGLLIVAFLVMLAGAMPGHLSPDSISQLYEGRTGTRETWGPAAYASVLAVFDSVVPGPRST</sequence>
<proteinExistence type="predicted"/>
<dbReference type="AlphaFoldDB" id="A0A974P3A2"/>
<evidence type="ECO:0000313" key="1">
    <source>
        <dbReference type="EMBL" id="QQZ49913.1"/>
    </source>
</evidence>
<reference evidence="1" key="1">
    <citation type="submission" date="2021-01" db="EMBL/GenBank/DDBJ databases">
        <title>Genome sequence of Phenylobacterium sp. 20VBR1 isolated from a valley glaceir, Ny-Alesund, Svalbard.</title>
        <authorList>
            <person name="Thomas F.A."/>
            <person name="Krishnan K.P."/>
            <person name="Sinha R.K."/>
        </authorList>
    </citation>
    <scope>NUCLEOTIDE SEQUENCE</scope>
    <source>
        <strain evidence="1">20VBR1</strain>
    </source>
</reference>
<gene>
    <name evidence="1" type="ORF">JKL49_24945</name>
</gene>